<dbReference type="Proteomes" id="UP000018320">
    <property type="component" value="Unassembled WGS sequence"/>
</dbReference>
<proteinExistence type="predicted"/>
<name>V6T993_GIAIN</name>
<reference evidence="2" key="1">
    <citation type="submission" date="2012-02" db="EMBL/GenBank/DDBJ databases">
        <title>Genome sequencing of Giardia lamblia Genotypes A2 and B isolates (DH and GS) and comparative analysis with the genomes of Genotypes A1 and E (WB and Pig).</title>
        <authorList>
            <person name="Adam R."/>
            <person name="Dahlstrom E."/>
            <person name="Martens C."/>
            <person name="Bruno D."/>
            <person name="Barbian K."/>
            <person name="Porcella S.F."/>
            <person name="Nash T."/>
        </authorList>
    </citation>
    <scope>NUCLEOTIDE SEQUENCE</scope>
    <source>
        <strain evidence="2">DH</strain>
    </source>
</reference>
<evidence type="ECO:0000313" key="2">
    <source>
        <dbReference type="Proteomes" id="UP000018320"/>
    </source>
</evidence>
<dbReference type="EMBL" id="AHGT01000082">
    <property type="protein sequence ID" value="ESU35463.1"/>
    <property type="molecule type" value="Genomic_DNA"/>
</dbReference>
<evidence type="ECO:0000313" key="1">
    <source>
        <dbReference type="EMBL" id="ESU35463.1"/>
    </source>
</evidence>
<protein>
    <submittedName>
        <fullName evidence="1">Uncharacterized protein</fullName>
    </submittedName>
</protein>
<reference evidence="1 2" key="2">
    <citation type="journal article" date="2013" name="Genome Biol. Evol.">
        <title>Genome sequencing of Giardia lamblia genotypes A2 and B isolates (DH and GS) and comparative analysis with the genomes of genotypes A1 and E (WB and Pig).</title>
        <authorList>
            <person name="Adam R.D."/>
            <person name="Dahlstrom E.W."/>
            <person name="Martens C.A."/>
            <person name="Bruno D.P."/>
            <person name="Barbian K.D."/>
            <person name="Ricklefs S.M."/>
            <person name="Hernandez M.M."/>
            <person name="Narla N.P."/>
            <person name="Patel R.B."/>
            <person name="Porcella S.F."/>
            <person name="Nash T.E."/>
        </authorList>
    </citation>
    <scope>NUCLEOTIDE SEQUENCE [LARGE SCALE GENOMIC DNA]</scope>
    <source>
        <strain evidence="1 2">DH</strain>
    </source>
</reference>
<organism evidence="1 2">
    <name type="scientific">Giardia intestinalis</name>
    <name type="common">Giardia lamblia</name>
    <dbReference type="NCBI Taxonomy" id="5741"/>
    <lineage>
        <taxon>Eukaryota</taxon>
        <taxon>Metamonada</taxon>
        <taxon>Diplomonadida</taxon>
        <taxon>Hexamitidae</taxon>
        <taxon>Giardiinae</taxon>
        <taxon>Giardia</taxon>
    </lineage>
</organism>
<dbReference type="VEuPathDB" id="GiardiaDB:QR46_1754"/>
<comment type="caution">
    <text evidence="1">The sequence shown here is derived from an EMBL/GenBank/DDBJ whole genome shotgun (WGS) entry which is preliminary data.</text>
</comment>
<dbReference type="VEuPathDB" id="GiardiaDB:DHA2_151539"/>
<accession>V6T993</accession>
<gene>
    <name evidence="1" type="ORF">DHA2_151539</name>
</gene>
<dbReference type="VEuPathDB" id="GiardiaDB:GL50803_0020066"/>
<dbReference type="AlphaFoldDB" id="V6T993"/>
<sequence>MSSDSSEYLDLTAEVNSQAITGILCDSLHTPVSKICRLTRRLCVDLLLDPAVHSHESELHICLQASDALADYLLAEICAVQNVRLDPFVRERSLQPHKIPLQFAAISCINDTELSFVIGSATFLYRYGEDGPLIDHFFQGLGRAAYIANMCDANGATGQQSTACVLCTHVVLLPA</sequence>